<evidence type="ECO:0000256" key="6">
    <source>
        <dbReference type="SAM" id="Phobius"/>
    </source>
</evidence>
<keyword evidence="5 6" id="KW-0472">Membrane</keyword>
<evidence type="ECO:0000256" key="5">
    <source>
        <dbReference type="ARBA" id="ARBA00023136"/>
    </source>
</evidence>
<dbReference type="InterPro" id="IPR017475">
    <property type="entry name" value="EPS_sugar_tfrase"/>
</dbReference>
<accession>A0A0W8G2F1</accession>
<evidence type="ECO:0000256" key="1">
    <source>
        <dbReference type="ARBA" id="ARBA00004141"/>
    </source>
</evidence>
<dbReference type="Gene3D" id="3.40.50.720">
    <property type="entry name" value="NAD(P)-binding Rossmann-like Domain"/>
    <property type="match status" value="1"/>
</dbReference>
<evidence type="ECO:0000256" key="2">
    <source>
        <dbReference type="ARBA" id="ARBA00022679"/>
    </source>
</evidence>
<evidence type="ECO:0000256" key="3">
    <source>
        <dbReference type="ARBA" id="ARBA00022692"/>
    </source>
</evidence>
<dbReference type="Pfam" id="PF02397">
    <property type="entry name" value="Bac_transf"/>
    <property type="match status" value="1"/>
</dbReference>
<dbReference type="AlphaFoldDB" id="A0A0W8G2F1"/>
<feature type="transmembrane region" description="Helical" evidence="6">
    <location>
        <begin position="120"/>
        <end position="142"/>
    </location>
</feature>
<sequence>MPHSILEERRKLVVRLATATEILGVVGAYVLALTLCLPSHAVLRGESGLFVSQTVLAVNLLELLVLIAARLSLRRDHAQGKDVHRPGTLEELWAARRETLVSDTALTVLFWLVFRAQSRPVLFIALFLVLAPLLRIVFRFLFSLLLRSGLLRRATIHLLIVGANERGAELYRESLDYPFLSISVVGVVDDADHTGGEVPLIGGLGDLVSILRERVVDVVAICLPIRSHYDAILAAMRDGTNQGIPCDCPGSFFPPNACKMGEDAEGRSIITACPAANSYDLAKRVFDVAAALVLLAVFFPVMLLAAIRIKLEDGGPLFYVQPRIGLNKRIFNLYKFRSMSVDAEKRQPSLEGANEMDGPVFKIAGDPRVTRVGRWLRKYNIDEMPQLINVLRGEMSVVGPRPMSLRDYDRLTEDWTRRRFTVKPGLTCYWQTMPHRNAMRFSEWMTLDMRYIENCGLWEDIVICLRTIPALLRGSGV</sequence>
<reference evidence="8" key="1">
    <citation type="journal article" date="2015" name="Proc. Natl. Acad. Sci. U.S.A.">
        <title>Networks of energetic and metabolic interactions define dynamics in microbial communities.</title>
        <authorList>
            <person name="Embree M."/>
            <person name="Liu J.K."/>
            <person name="Al-Bassam M.M."/>
            <person name="Zengler K."/>
        </authorList>
    </citation>
    <scope>NUCLEOTIDE SEQUENCE</scope>
</reference>
<keyword evidence="2 8" id="KW-0808">Transferase</keyword>
<keyword evidence="3 6" id="KW-0812">Transmembrane</keyword>
<dbReference type="PANTHER" id="PTHR30576:SF10">
    <property type="entry name" value="SLL5057 PROTEIN"/>
    <property type="match status" value="1"/>
</dbReference>
<organism evidence="8">
    <name type="scientific">hydrocarbon metagenome</name>
    <dbReference type="NCBI Taxonomy" id="938273"/>
    <lineage>
        <taxon>unclassified sequences</taxon>
        <taxon>metagenomes</taxon>
        <taxon>ecological metagenomes</taxon>
    </lineage>
</organism>
<feature type="transmembrane region" description="Helical" evidence="6">
    <location>
        <begin position="285"/>
        <end position="307"/>
    </location>
</feature>
<feature type="transmembrane region" description="Helical" evidence="6">
    <location>
        <begin position="12"/>
        <end position="35"/>
    </location>
</feature>
<dbReference type="EC" id="2.7.8.6" evidence="8"/>
<dbReference type="GO" id="GO:0016020">
    <property type="term" value="C:membrane"/>
    <property type="evidence" value="ECO:0007669"/>
    <property type="project" value="UniProtKB-SubCell"/>
</dbReference>
<evidence type="ECO:0000259" key="7">
    <source>
        <dbReference type="Pfam" id="PF02397"/>
    </source>
</evidence>
<evidence type="ECO:0000313" key="8">
    <source>
        <dbReference type="EMBL" id="KUG27277.1"/>
    </source>
</evidence>
<evidence type="ECO:0000256" key="4">
    <source>
        <dbReference type="ARBA" id="ARBA00022989"/>
    </source>
</evidence>
<proteinExistence type="predicted"/>
<protein>
    <submittedName>
        <fullName evidence="8">Undecaprenyl-phosphate galactosephosphotransferase</fullName>
        <ecNumber evidence="8">2.7.8.6</ecNumber>
    </submittedName>
</protein>
<dbReference type="PANTHER" id="PTHR30576">
    <property type="entry name" value="COLANIC BIOSYNTHESIS UDP-GLUCOSE LIPID CARRIER TRANSFERASE"/>
    <property type="match status" value="1"/>
</dbReference>
<name>A0A0W8G2F1_9ZZZZ</name>
<keyword evidence="4 6" id="KW-1133">Transmembrane helix</keyword>
<comment type="caution">
    <text evidence="8">The sequence shown here is derived from an EMBL/GenBank/DDBJ whole genome shotgun (WGS) entry which is preliminary data.</text>
</comment>
<dbReference type="InterPro" id="IPR003362">
    <property type="entry name" value="Bact_transf"/>
</dbReference>
<dbReference type="Pfam" id="PF13727">
    <property type="entry name" value="CoA_binding_3"/>
    <property type="match status" value="1"/>
</dbReference>
<comment type="subcellular location">
    <subcellularLocation>
        <location evidence="1">Membrane</location>
        <topology evidence="1">Multi-pass membrane protein</topology>
    </subcellularLocation>
</comment>
<feature type="domain" description="Bacterial sugar transferase" evidence="7">
    <location>
        <begin position="283"/>
        <end position="472"/>
    </location>
</feature>
<dbReference type="GO" id="GO:0047360">
    <property type="term" value="F:undecaprenyl-phosphate galactose phosphotransferase activity"/>
    <property type="evidence" value="ECO:0007669"/>
    <property type="project" value="UniProtKB-EC"/>
</dbReference>
<dbReference type="NCBIfam" id="TIGR03025">
    <property type="entry name" value="EPS_sugtrans"/>
    <property type="match status" value="1"/>
</dbReference>
<dbReference type="EMBL" id="LNQE01000344">
    <property type="protein sequence ID" value="KUG27277.1"/>
    <property type="molecule type" value="Genomic_DNA"/>
</dbReference>
<feature type="transmembrane region" description="Helical" evidence="6">
    <location>
        <begin position="94"/>
        <end position="114"/>
    </location>
</feature>
<gene>
    <name evidence="8" type="ORF">ASZ90_002870</name>
</gene>
<feature type="transmembrane region" description="Helical" evidence="6">
    <location>
        <begin position="55"/>
        <end position="73"/>
    </location>
</feature>